<comment type="caution">
    <text evidence="1">The sequence shown here is derived from an EMBL/GenBank/DDBJ whole genome shotgun (WGS) entry which is preliminary data.</text>
</comment>
<evidence type="ECO:0000313" key="2">
    <source>
        <dbReference type="Proteomes" id="UP000789920"/>
    </source>
</evidence>
<evidence type="ECO:0000313" key="1">
    <source>
        <dbReference type="EMBL" id="CAG8474979.1"/>
    </source>
</evidence>
<gene>
    <name evidence="1" type="ORF">RPERSI_LOCUS738</name>
</gene>
<dbReference type="EMBL" id="CAJVQC010000588">
    <property type="protein sequence ID" value="CAG8474979.1"/>
    <property type="molecule type" value="Genomic_DNA"/>
</dbReference>
<organism evidence="1 2">
    <name type="scientific">Racocetra persica</name>
    <dbReference type="NCBI Taxonomy" id="160502"/>
    <lineage>
        <taxon>Eukaryota</taxon>
        <taxon>Fungi</taxon>
        <taxon>Fungi incertae sedis</taxon>
        <taxon>Mucoromycota</taxon>
        <taxon>Glomeromycotina</taxon>
        <taxon>Glomeromycetes</taxon>
        <taxon>Diversisporales</taxon>
        <taxon>Gigasporaceae</taxon>
        <taxon>Racocetra</taxon>
    </lineage>
</organism>
<keyword evidence="2" id="KW-1185">Reference proteome</keyword>
<sequence length="189" mass="22092">MFESLFNLIKFFTGQSPKFKHIHRSSWSCIIGDLDIAQIIGLGEILTSIDSSYKIESLLTAIAKKVDFIFKKLSIYENIIDWVQFYQKPYIIASLNPNISKISNNDWYAAPNSTNCAEAFKNKKSQKPTEHSSDKNNLFLDMKGNEETLMIPMEKLEYKEYILLIEKRKEKLRELQIINTIKERELEQE</sequence>
<dbReference type="Proteomes" id="UP000789920">
    <property type="component" value="Unassembled WGS sequence"/>
</dbReference>
<proteinExistence type="predicted"/>
<reference evidence="1" key="1">
    <citation type="submission" date="2021-06" db="EMBL/GenBank/DDBJ databases">
        <authorList>
            <person name="Kallberg Y."/>
            <person name="Tangrot J."/>
            <person name="Rosling A."/>
        </authorList>
    </citation>
    <scope>NUCLEOTIDE SEQUENCE</scope>
    <source>
        <strain evidence="1">MA461A</strain>
    </source>
</reference>
<name>A0ACA9KI38_9GLOM</name>
<protein>
    <submittedName>
        <fullName evidence="1">31609_t:CDS:1</fullName>
    </submittedName>
</protein>
<accession>A0ACA9KI38</accession>